<evidence type="ECO:0000256" key="1">
    <source>
        <dbReference type="SAM" id="Phobius"/>
    </source>
</evidence>
<dbReference type="EMBL" id="MU155323">
    <property type="protein sequence ID" value="KAF9475680.1"/>
    <property type="molecule type" value="Genomic_DNA"/>
</dbReference>
<feature type="transmembrane region" description="Helical" evidence="1">
    <location>
        <begin position="43"/>
        <end position="67"/>
    </location>
</feature>
<reference evidence="2" key="1">
    <citation type="submission" date="2020-11" db="EMBL/GenBank/DDBJ databases">
        <authorList>
            <consortium name="DOE Joint Genome Institute"/>
            <person name="Ahrendt S."/>
            <person name="Riley R."/>
            <person name="Andreopoulos W."/>
            <person name="Labutti K."/>
            <person name="Pangilinan J."/>
            <person name="Ruiz-Duenas F.J."/>
            <person name="Barrasa J.M."/>
            <person name="Sanchez-Garcia M."/>
            <person name="Camarero S."/>
            <person name="Miyauchi S."/>
            <person name="Serrano A."/>
            <person name="Linde D."/>
            <person name="Babiker R."/>
            <person name="Drula E."/>
            <person name="Ayuso-Fernandez I."/>
            <person name="Pacheco R."/>
            <person name="Padilla G."/>
            <person name="Ferreira P."/>
            <person name="Barriuso J."/>
            <person name="Kellner H."/>
            <person name="Castanera R."/>
            <person name="Alfaro M."/>
            <person name="Ramirez L."/>
            <person name="Pisabarro A.G."/>
            <person name="Kuo A."/>
            <person name="Tritt A."/>
            <person name="Lipzen A."/>
            <person name="He G."/>
            <person name="Yan M."/>
            <person name="Ng V."/>
            <person name="Cullen D."/>
            <person name="Martin F."/>
            <person name="Rosso M.-N."/>
            <person name="Henrissat B."/>
            <person name="Hibbett D."/>
            <person name="Martinez A.T."/>
            <person name="Grigoriev I.V."/>
        </authorList>
    </citation>
    <scope>NUCLEOTIDE SEQUENCE</scope>
    <source>
        <strain evidence="2">CIRM-BRFM 674</strain>
    </source>
</reference>
<name>A0A9P5YVY7_9AGAR</name>
<keyword evidence="1" id="KW-0812">Transmembrane</keyword>
<evidence type="ECO:0000313" key="3">
    <source>
        <dbReference type="Proteomes" id="UP000807469"/>
    </source>
</evidence>
<accession>A0A9P5YVY7</accession>
<feature type="transmembrane region" description="Helical" evidence="1">
    <location>
        <begin position="16"/>
        <end position="37"/>
    </location>
</feature>
<keyword evidence="1" id="KW-1133">Transmembrane helix</keyword>
<gene>
    <name evidence="2" type="ORF">BDN70DRAFT_227019</name>
</gene>
<protein>
    <submittedName>
        <fullName evidence="2">Uncharacterized protein</fullName>
    </submittedName>
</protein>
<organism evidence="2 3">
    <name type="scientific">Pholiota conissans</name>
    <dbReference type="NCBI Taxonomy" id="109636"/>
    <lineage>
        <taxon>Eukaryota</taxon>
        <taxon>Fungi</taxon>
        <taxon>Dikarya</taxon>
        <taxon>Basidiomycota</taxon>
        <taxon>Agaricomycotina</taxon>
        <taxon>Agaricomycetes</taxon>
        <taxon>Agaricomycetidae</taxon>
        <taxon>Agaricales</taxon>
        <taxon>Agaricineae</taxon>
        <taxon>Strophariaceae</taxon>
        <taxon>Pholiota</taxon>
    </lineage>
</organism>
<sequence>MFVCTLQSFIRSMGLYGFYLTGLMMTLLVVVVSLTFIQYPTIVILTLFHYLISHLWGLDVITSILLLSDVVRAGSSDVGRAGPVEMSATQRHTFLVSSSHLYSVHLLSSDLYLFLFHNIDTVYRTTQCVDEVPISR</sequence>
<keyword evidence="3" id="KW-1185">Reference proteome</keyword>
<proteinExistence type="predicted"/>
<dbReference type="AlphaFoldDB" id="A0A9P5YVY7"/>
<dbReference type="Proteomes" id="UP000807469">
    <property type="component" value="Unassembled WGS sequence"/>
</dbReference>
<evidence type="ECO:0000313" key="2">
    <source>
        <dbReference type="EMBL" id="KAF9475680.1"/>
    </source>
</evidence>
<comment type="caution">
    <text evidence="2">The sequence shown here is derived from an EMBL/GenBank/DDBJ whole genome shotgun (WGS) entry which is preliminary data.</text>
</comment>
<keyword evidence="1" id="KW-0472">Membrane</keyword>